<dbReference type="Pfam" id="PF19821">
    <property type="entry name" value="Phage_capsid_2"/>
    <property type="match status" value="1"/>
</dbReference>
<proteinExistence type="predicted"/>
<organism evidence="1 2">
    <name type="scientific">Afipia felis</name>
    <name type="common">Cat scratch disease bacillus</name>
    <dbReference type="NCBI Taxonomy" id="1035"/>
    <lineage>
        <taxon>Bacteria</taxon>
        <taxon>Pseudomonadati</taxon>
        <taxon>Pseudomonadota</taxon>
        <taxon>Alphaproteobacteria</taxon>
        <taxon>Hyphomicrobiales</taxon>
        <taxon>Nitrobacteraceae</taxon>
        <taxon>Afipia</taxon>
    </lineage>
</organism>
<dbReference type="Proteomes" id="UP000254343">
    <property type="component" value="Unassembled WGS sequence"/>
</dbReference>
<dbReference type="OrthoDB" id="7548801at2"/>
<dbReference type="InterPro" id="IPR045565">
    <property type="entry name" value="Phage_capsid_2"/>
</dbReference>
<dbReference type="RefSeq" id="WP_002719082.1">
    <property type="nucleotide sequence ID" value="NZ_UFSI01000001.1"/>
</dbReference>
<protein>
    <submittedName>
        <fullName evidence="1">Uncharacterized protein</fullName>
    </submittedName>
</protein>
<sequence length="299" mass="33468">MGPVTDAHKIEYSRNVQLAVQQKKSRFEQGFTYHGDWKGREMIFEELIGPTSAIIDGNRGGDTPNIDANIEPVGVVPRQIEWGKLIEKEDAIKALTDYQSPFVQNGAAAIVRGRDQIFANAIFANRLIGQDGATSQAWDSTNKVVAQTVGSADGNTDTGMNLRKVQRGKRLLRAQYVDLDMEDLWGVLNAQEMEELYNDLLTINTDTAKMAFVDHDLRLVHNVAGVNFVQFEGKADYDSTHYASAMWCKSGMHYGDFSPLHTSAEPNPAKKYRLHPYIENWFGASRSEDAKVIKLINKK</sequence>
<accession>A0A380W6Z1</accession>
<dbReference type="EMBL" id="UIGB01000001">
    <property type="protein sequence ID" value="SUU84233.1"/>
    <property type="molecule type" value="Genomic_DNA"/>
</dbReference>
<reference evidence="1 2" key="1">
    <citation type="submission" date="2018-06" db="EMBL/GenBank/DDBJ databases">
        <authorList>
            <consortium name="Pathogen Informatics"/>
            <person name="Doyle S."/>
        </authorList>
    </citation>
    <scope>NUCLEOTIDE SEQUENCE [LARGE SCALE GENOMIC DNA]</scope>
    <source>
        <strain evidence="1 2">NCTC12722</strain>
    </source>
</reference>
<name>A0A380W6Z1_AFIFE</name>
<dbReference type="AlphaFoldDB" id="A0A380W6Z1"/>
<evidence type="ECO:0000313" key="2">
    <source>
        <dbReference type="Proteomes" id="UP000254343"/>
    </source>
</evidence>
<gene>
    <name evidence="1" type="ORF">NCTC12722_01420</name>
</gene>
<evidence type="ECO:0000313" key="1">
    <source>
        <dbReference type="EMBL" id="SUU84233.1"/>
    </source>
</evidence>